<keyword evidence="7 9" id="KW-0904">Protein phosphatase</keyword>
<feature type="region of interest" description="Disordered" evidence="10">
    <location>
        <begin position="54"/>
        <end position="86"/>
    </location>
</feature>
<dbReference type="PROSITE" id="PS51746">
    <property type="entry name" value="PPM_2"/>
    <property type="match status" value="1"/>
</dbReference>
<dbReference type="PANTHER" id="PTHR47992">
    <property type="entry name" value="PROTEIN PHOSPHATASE"/>
    <property type="match status" value="1"/>
</dbReference>
<dbReference type="PROSITE" id="PS01032">
    <property type="entry name" value="PPM_1"/>
    <property type="match status" value="1"/>
</dbReference>
<evidence type="ECO:0000256" key="5">
    <source>
        <dbReference type="ARBA" id="ARBA00022801"/>
    </source>
</evidence>
<dbReference type="SUPFAM" id="SSF81606">
    <property type="entry name" value="PP2C-like"/>
    <property type="match status" value="1"/>
</dbReference>
<evidence type="ECO:0000259" key="11">
    <source>
        <dbReference type="PROSITE" id="PS51746"/>
    </source>
</evidence>
<feature type="domain" description="PPM-type phosphatase" evidence="11">
    <location>
        <begin position="220"/>
        <end position="524"/>
    </location>
</feature>
<evidence type="ECO:0000256" key="1">
    <source>
        <dbReference type="ARBA" id="ARBA00001936"/>
    </source>
</evidence>
<evidence type="ECO:0000256" key="3">
    <source>
        <dbReference type="ARBA" id="ARBA00013081"/>
    </source>
</evidence>
<dbReference type="InterPro" id="IPR000222">
    <property type="entry name" value="PP2C_BS"/>
</dbReference>
<evidence type="ECO:0000256" key="2">
    <source>
        <dbReference type="ARBA" id="ARBA00001946"/>
    </source>
</evidence>
<comment type="caution">
    <text evidence="12">The sequence shown here is derived from an EMBL/GenBank/DDBJ whole genome shotgun (WGS) entry which is preliminary data.</text>
</comment>
<dbReference type="InterPro" id="IPR036457">
    <property type="entry name" value="PPM-type-like_dom_sf"/>
</dbReference>
<keyword evidence="6" id="KW-0460">Magnesium</keyword>
<comment type="cofactor">
    <cofactor evidence="2">
        <name>Mg(2+)</name>
        <dbReference type="ChEBI" id="CHEBI:18420"/>
    </cofactor>
</comment>
<evidence type="ECO:0000256" key="6">
    <source>
        <dbReference type="ARBA" id="ARBA00022842"/>
    </source>
</evidence>
<sequence>MEEMYVVAVPFVFGSLICHKPSIGSHMDVTKINSMDDATSLYSNSGTKMLADTVSGGNDDCSSADSESDLSITASSVPEESRSEGTMSLDVISENESNWIGGDAVVRESEDDDSLSLEGDQIPDNSCSLSVVSDCSSLCADDFIGFEIASDIEGQDFVDSQKSISHDELIGRTEVLVESDVEDTLTRPVAVPVRLEEQITDKGLTATVSRSVFEVDYIPLWGYTSICGRRPEMEDAFATVPRFMKIPLQMLIGDRVLDGLSRRLSHLTTHFFGVYDGHGGSQVANYCRDRIHAVLAEELETFMMNLSDESIRQSCQELWNRAFTHCFLKVDAEIGGGAGHEPVAPETVGSTAVVAVVCSSHIIVANCGDSRAVLCRGKEPMALSVDHKPNREDEYKRIEAAGGKVIQWNGHRVFGVLAMSRSIGDKYLKPWIIPDPEVTFIPRTKDDECLILASDGLWDVMTNEEACDMARKRILMWHKKYGATLPVERGEGIDPASQAAAECLSNRALQKGSKDNITVIVVDLKAQRKFKTKTSTQLAS</sequence>
<dbReference type="Pfam" id="PF00481">
    <property type="entry name" value="PP2C"/>
    <property type="match status" value="1"/>
</dbReference>
<keyword evidence="4" id="KW-0479">Metal-binding</keyword>
<dbReference type="InterPro" id="IPR015655">
    <property type="entry name" value="PP2C"/>
</dbReference>
<dbReference type="EC" id="3.1.3.16" evidence="3"/>
<comment type="similarity">
    <text evidence="9">Belongs to the PP2C family.</text>
</comment>
<keyword evidence="13" id="KW-1185">Reference proteome</keyword>
<evidence type="ECO:0000256" key="7">
    <source>
        <dbReference type="ARBA" id="ARBA00022912"/>
    </source>
</evidence>
<evidence type="ECO:0000256" key="8">
    <source>
        <dbReference type="ARBA" id="ARBA00023211"/>
    </source>
</evidence>
<dbReference type="SMART" id="SM00332">
    <property type="entry name" value="PP2Cc"/>
    <property type="match status" value="1"/>
</dbReference>
<organism evidence="12 13">
    <name type="scientific">Solanum tuberosum</name>
    <name type="common">Potato</name>
    <dbReference type="NCBI Taxonomy" id="4113"/>
    <lineage>
        <taxon>Eukaryota</taxon>
        <taxon>Viridiplantae</taxon>
        <taxon>Streptophyta</taxon>
        <taxon>Embryophyta</taxon>
        <taxon>Tracheophyta</taxon>
        <taxon>Spermatophyta</taxon>
        <taxon>Magnoliopsida</taxon>
        <taxon>eudicotyledons</taxon>
        <taxon>Gunneridae</taxon>
        <taxon>Pentapetalae</taxon>
        <taxon>asterids</taxon>
        <taxon>lamiids</taxon>
        <taxon>Solanales</taxon>
        <taxon>Solanaceae</taxon>
        <taxon>Solanoideae</taxon>
        <taxon>Solaneae</taxon>
        <taxon>Solanum</taxon>
    </lineage>
</organism>
<comment type="cofactor">
    <cofactor evidence="1">
        <name>Mn(2+)</name>
        <dbReference type="ChEBI" id="CHEBI:29035"/>
    </cofactor>
</comment>
<protein>
    <recommendedName>
        <fullName evidence="3">protein-serine/threonine phosphatase</fullName>
        <ecNumber evidence="3">3.1.3.16</ecNumber>
    </recommendedName>
</protein>
<evidence type="ECO:0000313" key="13">
    <source>
        <dbReference type="Proteomes" id="UP000826656"/>
    </source>
</evidence>
<keyword evidence="8" id="KW-0464">Manganese</keyword>
<dbReference type="CDD" id="cd00143">
    <property type="entry name" value="PP2Cc"/>
    <property type="match status" value="1"/>
</dbReference>
<feature type="compositionally biased region" description="Polar residues" evidence="10">
    <location>
        <begin position="60"/>
        <end position="78"/>
    </location>
</feature>
<gene>
    <name evidence="12" type="ORF">KY290_012062</name>
</gene>
<accession>A0ABQ7W2H7</accession>
<dbReference type="InterPro" id="IPR001932">
    <property type="entry name" value="PPM-type_phosphatase-like_dom"/>
</dbReference>
<dbReference type="Proteomes" id="UP000826656">
    <property type="component" value="Unassembled WGS sequence"/>
</dbReference>
<evidence type="ECO:0000256" key="9">
    <source>
        <dbReference type="RuleBase" id="RU003465"/>
    </source>
</evidence>
<reference evidence="12 13" key="1">
    <citation type="journal article" date="2021" name="bioRxiv">
        <title>Chromosome-scale and haplotype-resolved genome assembly of a tetraploid potato cultivar.</title>
        <authorList>
            <person name="Sun H."/>
            <person name="Jiao W.-B."/>
            <person name="Krause K."/>
            <person name="Campoy J.A."/>
            <person name="Goel M."/>
            <person name="Folz-Donahue K."/>
            <person name="Kukat C."/>
            <person name="Huettel B."/>
            <person name="Schneeberger K."/>
        </authorList>
    </citation>
    <scope>NUCLEOTIDE SEQUENCE [LARGE SCALE GENOMIC DNA]</scope>
    <source>
        <strain evidence="12">SolTubOtavaFocal</strain>
        <tissue evidence="12">Leaves</tissue>
    </source>
</reference>
<dbReference type="EMBL" id="JAIVGD010000005">
    <property type="protein sequence ID" value="KAH0774925.1"/>
    <property type="molecule type" value="Genomic_DNA"/>
</dbReference>
<name>A0ABQ7W2H7_SOLTU</name>
<evidence type="ECO:0000313" key="12">
    <source>
        <dbReference type="EMBL" id="KAH0774925.1"/>
    </source>
</evidence>
<evidence type="ECO:0000256" key="4">
    <source>
        <dbReference type="ARBA" id="ARBA00022723"/>
    </source>
</evidence>
<keyword evidence="5 9" id="KW-0378">Hydrolase</keyword>
<proteinExistence type="inferred from homology"/>
<evidence type="ECO:0000256" key="10">
    <source>
        <dbReference type="SAM" id="MobiDB-lite"/>
    </source>
</evidence>
<dbReference type="Gene3D" id="3.60.40.10">
    <property type="entry name" value="PPM-type phosphatase domain"/>
    <property type="match status" value="1"/>
</dbReference>